<sequence>MNRLAKSVAAALSLTAASAFADVHLQSDTGVLITASGDVVLGAPAFSNMYSVINELTGAPQLTNQSGSFDYQTAAGSIALTTTADATTQRIQLASTAKLLAGKSLGSASGYFSFEEIVSVGAGGGTINLSDWFNANLPDTGFGPGSVYASSSFFVFTIDDAGNQFPLNYSYHLTEKGSSAALGDAGVIDLAAGDPRTFKLEFSLVSELTDSRTPPTLPPAVPEPETWALMGLGLVASVAAARRKRVQG</sequence>
<dbReference type="Pfam" id="PF07589">
    <property type="entry name" value="PEP-CTERM"/>
    <property type="match status" value="1"/>
</dbReference>
<protein>
    <submittedName>
        <fullName evidence="3">PEP-CTERM motif protein</fullName>
    </submittedName>
</protein>
<organism evidence="3 4">
    <name type="scientific">Amantichitinum ursilacus</name>
    <dbReference type="NCBI Taxonomy" id="857265"/>
    <lineage>
        <taxon>Bacteria</taxon>
        <taxon>Pseudomonadati</taxon>
        <taxon>Pseudomonadota</taxon>
        <taxon>Betaproteobacteria</taxon>
        <taxon>Neisseriales</taxon>
        <taxon>Chitinibacteraceae</taxon>
        <taxon>Amantichitinum</taxon>
    </lineage>
</organism>
<dbReference type="NCBIfam" id="TIGR02595">
    <property type="entry name" value="PEP_CTERM"/>
    <property type="match status" value="1"/>
</dbReference>
<reference evidence="3 4" key="1">
    <citation type="submission" date="2015-07" db="EMBL/GenBank/DDBJ databases">
        <title>Draft genome sequence of the Amantichitinum ursilacus IGB-41, a new chitin-degrading bacterium.</title>
        <authorList>
            <person name="Kirstahler P."/>
            <person name="Guenther M."/>
            <person name="Grumaz C."/>
            <person name="Rupp S."/>
            <person name="Zibek S."/>
            <person name="Sohn K."/>
        </authorList>
    </citation>
    <scope>NUCLEOTIDE SEQUENCE [LARGE SCALE GENOMIC DNA]</scope>
    <source>
        <strain evidence="3 4">IGB-41</strain>
    </source>
</reference>
<dbReference type="InterPro" id="IPR013424">
    <property type="entry name" value="Ice-binding_C"/>
</dbReference>
<feature type="signal peptide" evidence="1">
    <location>
        <begin position="1"/>
        <end position="21"/>
    </location>
</feature>
<feature type="domain" description="Ice-binding protein C-terminal" evidence="2">
    <location>
        <begin position="220"/>
        <end position="243"/>
    </location>
</feature>
<feature type="chain" id="PRO_5005863123" evidence="1">
    <location>
        <begin position="22"/>
        <end position="248"/>
    </location>
</feature>
<evidence type="ECO:0000313" key="4">
    <source>
        <dbReference type="Proteomes" id="UP000037939"/>
    </source>
</evidence>
<keyword evidence="1" id="KW-0732">Signal</keyword>
<keyword evidence="4" id="KW-1185">Reference proteome</keyword>
<dbReference type="AlphaFoldDB" id="A0A0N0XLD5"/>
<dbReference type="EMBL" id="LAQT01000001">
    <property type="protein sequence ID" value="KPC55385.1"/>
    <property type="molecule type" value="Genomic_DNA"/>
</dbReference>
<name>A0A0N0XLD5_9NEIS</name>
<dbReference type="RefSeq" id="WP_161805055.1">
    <property type="nucleotide sequence ID" value="NZ_LAQT01000001.1"/>
</dbReference>
<comment type="caution">
    <text evidence="3">The sequence shown here is derived from an EMBL/GenBank/DDBJ whole genome shotgun (WGS) entry which is preliminary data.</text>
</comment>
<evidence type="ECO:0000259" key="2">
    <source>
        <dbReference type="Pfam" id="PF07589"/>
    </source>
</evidence>
<proteinExistence type="predicted"/>
<evidence type="ECO:0000313" key="3">
    <source>
        <dbReference type="EMBL" id="KPC55385.1"/>
    </source>
</evidence>
<accession>A0A0N0XLD5</accession>
<evidence type="ECO:0000256" key="1">
    <source>
        <dbReference type="SAM" id="SignalP"/>
    </source>
</evidence>
<dbReference type="Proteomes" id="UP000037939">
    <property type="component" value="Unassembled WGS sequence"/>
</dbReference>
<gene>
    <name evidence="3" type="ORF">WG78_01970</name>
</gene>